<dbReference type="EMBL" id="FUZU01000001">
    <property type="protein sequence ID" value="SKC65579.1"/>
    <property type="molecule type" value="Genomic_DNA"/>
</dbReference>
<feature type="chain" id="PRO_5012979082" description="Glycoamylase-like domain-containing protein" evidence="1">
    <location>
        <begin position="20"/>
        <end position="448"/>
    </location>
</feature>
<name>A0A1T5KQ42_9BACT</name>
<evidence type="ECO:0000256" key="1">
    <source>
        <dbReference type="SAM" id="SignalP"/>
    </source>
</evidence>
<dbReference type="PIRSF" id="PIRSF028431">
    <property type="entry name" value="UCP028431"/>
    <property type="match status" value="1"/>
</dbReference>
<evidence type="ECO:0000313" key="4">
    <source>
        <dbReference type="Proteomes" id="UP000190961"/>
    </source>
</evidence>
<accession>A0A1T5KQ42</accession>
<gene>
    <name evidence="3" type="ORF">SAMN05660236_2436</name>
</gene>
<dbReference type="Gene3D" id="1.50.10.140">
    <property type="match status" value="1"/>
</dbReference>
<dbReference type="InterPro" id="IPR016883">
    <property type="entry name" value="UCP028431"/>
</dbReference>
<dbReference type="AlphaFoldDB" id="A0A1T5KQ42"/>
<evidence type="ECO:0000259" key="2">
    <source>
        <dbReference type="Pfam" id="PF10091"/>
    </source>
</evidence>
<sequence length="448" mass="51198">MIKKKLVYLVWVFAVVLTACTTTKKTGLQYSPVAISDDSLLTLVEARTFQYFWDGAEPTSGAARERFHADNVYPENDKHIVTSGGTGFGVMAILVGMERGFITRQQGVDRLTHFITWLEKADRFHGVWPHWWNGETGKVKPFSPNDNGGDLVETSYLLQGLLCVRQYFKDGNDAEKSLASRIDKLWKEVEFDWHRQNNKNVLYWHWSPDNAWKMNFAVEGYNECLIMYILAASSPTHGIPAEVYHDGWARKGGIRNDSTHSQYGYHLDLRHNGAQQFGGPLFWSHYSFLGLDPHNLKDRYADYWTHNKNHTLINRQYCIENPKGYKGYGVNSWGLTASYSINGYAAHSPNEDLGVISPTAALSSFPYTPEESMKALKHFYFDLGDKTFGVYGFYDAFSEHHNWYPKRYLAIDQGPAIVMIENYRSGLLWKLFMSAPEVQAGKAKLGFE</sequence>
<keyword evidence="4" id="KW-1185">Reference proteome</keyword>
<organism evidence="3 4">
    <name type="scientific">Ohtaekwangia koreensis</name>
    <dbReference type="NCBI Taxonomy" id="688867"/>
    <lineage>
        <taxon>Bacteria</taxon>
        <taxon>Pseudomonadati</taxon>
        <taxon>Bacteroidota</taxon>
        <taxon>Cytophagia</taxon>
        <taxon>Cytophagales</taxon>
        <taxon>Fulvivirgaceae</taxon>
        <taxon>Ohtaekwangia</taxon>
    </lineage>
</organism>
<dbReference type="InterPro" id="IPR019282">
    <property type="entry name" value="Glycoamylase-like_cons_dom"/>
</dbReference>
<protein>
    <recommendedName>
        <fullName evidence="2">Glycoamylase-like domain-containing protein</fullName>
    </recommendedName>
</protein>
<dbReference type="Proteomes" id="UP000190961">
    <property type="component" value="Unassembled WGS sequence"/>
</dbReference>
<proteinExistence type="predicted"/>
<keyword evidence="1" id="KW-0732">Signal</keyword>
<reference evidence="3 4" key="1">
    <citation type="submission" date="2017-02" db="EMBL/GenBank/DDBJ databases">
        <authorList>
            <person name="Peterson S.W."/>
        </authorList>
    </citation>
    <scope>NUCLEOTIDE SEQUENCE [LARGE SCALE GENOMIC DNA]</scope>
    <source>
        <strain evidence="3 4">DSM 25262</strain>
    </source>
</reference>
<dbReference type="PROSITE" id="PS51257">
    <property type="entry name" value="PROKAR_LIPOPROTEIN"/>
    <property type="match status" value="1"/>
</dbReference>
<dbReference type="RefSeq" id="WP_079686891.1">
    <property type="nucleotide sequence ID" value="NZ_FUZU01000001.1"/>
</dbReference>
<dbReference type="OrthoDB" id="5937621at2"/>
<dbReference type="STRING" id="688867.SAMN05660236_2436"/>
<feature type="signal peptide" evidence="1">
    <location>
        <begin position="1"/>
        <end position="19"/>
    </location>
</feature>
<feature type="domain" description="Glycoamylase-like" evidence="2">
    <location>
        <begin position="215"/>
        <end position="435"/>
    </location>
</feature>
<evidence type="ECO:0000313" key="3">
    <source>
        <dbReference type="EMBL" id="SKC65579.1"/>
    </source>
</evidence>
<dbReference type="Pfam" id="PF10091">
    <property type="entry name" value="Glycoamylase"/>
    <property type="match status" value="1"/>
</dbReference>